<dbReference type="Pfam" id="PF13365">
    <property type="entry name" value="Trypsin_2"/>
    <property type="match status" value="1"/>
</dbReference>
<dbReference type="PANTHER" id="PTHR43343">
    <property type="entry name" value="PEPTIDASE S12"/>
    <property type="match status" value="1"/>
</dbReference>
<reference evidence="4" key="1">
    <citation type="submission" date="2022-07" db="EMBL/GenBank/DDBJ databases">
        <authorList>
            <person name="Wu T."/>
        </authorList>
    </citation>
    <scope>NUCLEOTIDE SEQUENCE</scope>
    <source>
        <strain evidence="4">SD-1</strain>
    </source>
</reference>
<dbReference type="GO" id="GO:0006508">
    <property type="term" value="P:proteolysis"/>
    <property type="evidence" value="ECO:0007669"/>
    <property type="project" value="UniProtKB-KW"/>
</dbReference>
<dbReference type="PRINTS" id="PR00834">
    <property type="entry name" value="PROTEASES2C"/>
</dbReference>
<dbReference type="InterPro" id="IPR001940">
    <property type="entry name" value="Peptidase_S1C"/>
</dbReference>
<dbReference type="GO" id="GO:0004252">
    <property type="term" value="F:serine-type endopeptidase activity"/>
    <property type="evidence" value="ECO:0007669"/>
    <property type="project" value="InterPro"/>
</dbReference>
<proteinExistence type="inferred from homology"/>
<organism evidence="4 5">
    <name type="scientific">Paenarthrobacter ureafaciens</name>
    <dbReference type="NCBI Taxonomy" id="37931"/>
    <lineage>
        <taxon>Bacteria</taxon>
        <taxon>Bacillati</taxon>
        <taxon>Actinomycetota</taxon>
        <taxon>Actinomycetes</taxon>
        <taxon>Micrococcales</taxon>
        <taxon>Micrococcaceae</taxon>
        <taxon>Paenarthrobacter</taxon>
    </lineage>
</organism>
<protein>
    <submittedName>
        <fullName evidence="4">Serine protease</fullName>
    </submittedName>
</protein>
<evidence type="ECO:0000313" key="5">
    <source>
        <dbReference type="Proteomes" id="UP001163293"/>
    </source>
</evidence>
<gene>
    <name evidence="4" type="ORF">NL394_02070</name>
</gene>
<keyword evidence="2 4" id="KW-0645">Protease</keyword>
<keyword evidence="3" id="KW-0378">Hydrolase</keyword>
<dbReference type="InterPro" id="IPR043504">
    <property type="entry name" value="Peptidase_S1_PA_chymotrypsin"/>
</dbReference>
<sequence>MGQLFVTTCEYDGTGTGFLIEPNLVVTAAHVVRDAAAISVAFGRTSVNATVVGTNDIADIALVRTDQPVQGHEFQLRTSEPPVATDIAALGFPLGRPFTFTKGTVSVLDAEQDTGEGVLRNLIQTDTAVNYGNSGGPLITQDGQVAGVVVTAEIRGNFRAEGIAYAVTAPRVAAAVNEWKSRSTPVAFRDCGNAPAPDSGFFPFTVSADHDQARSIGQSLLLHGQGINQGAYTAAFKLLAPELQATFGDAATWSKDLGSSYWTKAELTKVTGAPSADDLSADVNLQTIQDAADAYHGTDQTCSNWRIRYSMHWDGTRWLIAGTSLPFGDPTAC</sequence>
<dbReference type="Proteomes" id="UP001163293">
    <property type="component" value="Chromosome"/>
</dbReference>
<evidence type="ECO:0000256" key="2">
    <source>
        <dbReference type="ARBA" id="ARBA00022670"/>
    </source>
</evidence>
<keyword evidence="5" id="KW-1185">Reference proteome</keyword>
<dbReference type="EMBL" id="CP101185">
    <property type="protein sequence ID" value="UYV98051.1"/>
    <property type="molecule type" value="Genomic_DNA"/>
</dbReference>
<evidence type="ECO:0000256" key="1">
    <source>
        <dbReference type="ARBA" id="ARBA00010541"/>
    </source>
</evidence>
<evidence type="ECO:0000256" key="3">
    <source>
        <dbReference type="ARBA" id="ARBA00022801"/>
    </source>
</evidence>
<dbReference type="InterPro" id="IPR051201">
    <property type="entry name" value="Chloro_Bact_Ser_Proteases"/>
</dbReference>
<name>A0AAX3EJB6_PAEUR</name>
<comment type="similarity">
    <text evidence="1">Belongs to the peptidase S1C family.</text>
</comment>
<dbReference type="Gene3D" id="2.40.10.10">
    <property type="entry name" value="Trypsin-like serine proteases"/>
    <property type="match status" value="2"/>
</dbReference>
<evidence type="ECO:0000313" key="4">
    <source>
        <dbReference type="EMBL" id="UYV98051.1"/>
    </source>
</evidence>
<dbReference type="SUPFAM" id="SSF50494">
    <property type="entry name" value="Trypsin-like serine proteases"/>
    <property type="match status" value="1"/>
</dbReference>
<accession>A0AAX3EJB6</accession>
<dbReference type="AlphaFoldDB" id="A0AAX3EJB6"/>
<dbReference type="PANTHER" id="PTHR43343:SF3">
    <property type="entry name" value="PROTEASE DO-LIKE 8, CHLOROPLASTIC"/>
    <property type="match status" value="1"/>
</dbReference>
<dbReference type="InterPro" id="IPR009003">
    <property type="entry name" value="Peptidase_S1_PA"/>
</dbReference>